<keyword evidence="4" id="KW-0808">Transferase</keyword>
<evidence type="ECO:0000256" key="5">
    <source>
        <dbReference type="ARBA" id="ARBA00022944"/>
    </source>
</evidence>
<dbReference type="Gene3D" id="3.40.50.11820">
    <property type="match status" value="1"/>
</dbReference>
<dbReference type="Proteomes" id="UP000178425">
    <property type="component" value="Unassembled WGS sequence"/>
</dbReference>
<dbReference type="GO" id="GO:0005886">
    <property type="term" value="C:plasma membrane"/>
    <property type="evidence" value="ECO:0007669"/>
    <property type="project" value="UniProtKB-SubCell"/>
</dbReference>
<keyword evidence="3" id="KW-1003">Cell membrane</keyword>
<sequence length="366" mass="42083">MLKKEKIMVVVDAPGPAEFIETAIPLLQKKNELLVVTVNTKANAAYNVLKKYNPERCNHKEDAEKIYKDFNPDILVVAMSSLVLGPYVNNRFTELAHASGKKIICFQDFWANHRWPMNYKMMKYWDKVLAPDKLARKFLKEDDYAGKIVITGNPNLDRFKKLNKEKDRKWLRKKFGLTDNDFVILYVGRGTPNAWQYDEITFEFFAKGVRKLQNEMKNKNIRVVIRPHPRDEESERYNKFSQGLNLLGTSQFPSSEDLLPLFDLIAGIQSANHVEACYLRIPAVCILLPNAGKITMEKLSLSDFPPNIIGANIGIYRDNTDEFVLVLKKMIEDKKFTASIQKTQKKYFPLPKTSAAKKVAEEILKG</sequence>
<evidence type="ECO:0000256" key="1">
    <source>
        <dbReference type="ARBA" id="ARBA00004202"/>
    </source>
</evidence>
<comment type="subcellular location">
    <subcellularLocation>
        <location evidence="1">Cell membrane</location>
        <topology evidence="1">Peripheral membrane protein</topology>
    </subcellularLocation>
</comment>
<keyword evidence="5" id="KW-0777">Teichoic acid biosynthesis</keyword>
<dbReference type="Pfam" id="PF04464">
    <property type="entry name" value="Glyphos_transf"/>
    <property type="match status" value="1"/>
</dbReference>
<name>A0A1F5WU30_9BACT</name>
<dbReference type="SUPFAM" id="SSF53756">
    <property type="entry name" value="UDP-Glycosyltransferase/glycogen phosphorylase"/>
    <property type="match status" value="1"/>
</dbReference>
<organism evidence="7 8">
    <name type="scientific">Candidatus Giovannonibacteria bacterium RIFCSPHIGHO2_02_43_13</name>
    <dbReference type="NCBI Taxonomy" id="1798330"/>
    <lineage>
        <taxon>Bacteria</taxon>
        <taxon>Candidatus Giovannoniibacteriota</taxon>
    </lineage>
</organism>
<evidence type="ECO:0008006" key="9">
    <source>
        <dbReference type="Google" id="ProtNLM"/>
    </source>
</evidence>
<evidence type="ECO:0000256" key="3">
    <source>
        <dbReference type="ARBA" id="ARBA00022475"/>
    </source>
</evidence>
<accession>A0A1F5WU30</accession>
<proteinExistence type="inferred from homology"/>
<gene>
    <name evidence="7" type="ORF">A2W54_00680</name>
</gene>
<dbReference type="InterPro" id="IPR007554">
    <property type="entry name" value="Glycerophosphate_synth"/>
</dbReference>
<dbReference type="InterPro" id="IPR043148">
    <property type="entry name" value="TagF_C"/>
</dbReference>
<dbReference type="GO" id="GO:0019350">
    <property type="term" value="P:teichoic acid biosynthetic process"/>
    <property type="evidence" value="ECO:0007669"/>
    <property type="project" value="UniProtKB-KW"/>
</dbReference>
<evidence type="ECO:0000256" key="4">
    <source>
        <dbReference type="ARBA" id="ARBA00022679"/>
    </source>
</evidence>
<evidence type="ECO:0000256" key="2">
    <source>
        <dbReference type="ARBA" id="ARBA00010488"/>
    </source>
</evidence>
<evidence type="ECO:0000313" key="7">
    <source>
        <dbReference type="EMBL" id="OGF79158.1"/>
    </source>
</evidence>
<comment type="similarity">
    <text evidence="2">Belongs to the CDP-glycerol glycerophosphotransferase family.</text>
</comment>
<dbReference type="GO" id="GO:0047355">
    <property type="term" value="F:CDP-glycerol glycerophosphotransferase activity"/>
    <property type="evidence" value="ECO:0007669"/>
    <property type="project" value="InterPro"/>
</dbReference>
<keyword evidence="6" id="KW-0472">Membrane</keyword>
<comment type="caution">
    <text evidence="7">The sequence shown here is derived from an EMBL/GenBank/DDBJ whole genome shotgun (WGS) entry which is preliminary data.</text>
</comment>
<protein>
    <recommendedName>
        <fullName evidence="9">UDP-N-acetylglucosamine 2-epimerase domain-containing protein</fullName>
    </recommendedName>
</protein>
<evidence type="ECO:0000313" key="8">
    <source>
        <dbReference type="Proteomes" id="UP000178425"/>
    </source>
</evidence>
<dbReference type="Gene3D" id="3.40.50.12580">
    <property type="match status" value="1"/>
</dbReference>
<dbReference type="InterPro" id="IPR043149">
    <property type="entry name" value="TagF_N"/>
</dbReference>
<reference evidence="7 8" key="1">
    <citation type="journal article" date="2016" name="Nat. Commun.">
        <title>Thousands of microbial genomes shed light on interconnected biogeochemical processes in an aquifer system.</title>
        <authorList>
            <person name="Anantharaman K."/>
            <person name="Brown C.T."/>
            <person name="Hug L.A."/>
            <person name="Sharon I."/>
            <person name="Castelle C.J."/>
            <person name="Probst A.J."/>
            <person name="Thomas B.C."/>
            <person name="Singh A."/>
            <person name="Wilkins M.J."/>
            <person name="Karaoz U."/>
            <person name="Brodie E.L."/>
            <person name="Williams K.H."/>
            <person name="Hubbard S.S."/>
            <person name="Banfield J.F."/>
        </authorList>
    </citation>
    <scope>NUCLEOTIDE SEQUENCE [LARGE SCALE GENOMIC DNA]</scope>
</reference>
<dbReference type="AlphaFoldDB" id="A0A1F5WU30"/>
<dbReference type="EMBL" id="MFHI01000009">
    <property type="protein sequence ID" value="OGF79158.1"/>
    <property type="molecule type" value="Genomic_DNA"/>
</dbReference>
<evidence type="ECO:0000256" key="6">
    <source>
        <dbReference type="ARBA" id="ARBA00023136"/>
    </source>
</evidence>